<protein>
    <submittedName>
        <fullName evidence="1">Uncharacterized protein</fullName>
    </submittedName>
</protein>
<organism evidence="1 2">
    <name type="scientific">Actinoplanes derwentensis</name>
    <dbReference type="NCBI Taxonomy" id="113562"/>
    <lineage>
        <taxon>Bacteria</taxon>
        <taxon>Bacillati</taxon>
        <taxon>Actinomycetota</taxon>
        <taxon>Actinomycetes</taxon>
        <taxon>Micromonosporales</taxon>
        <taxon>Micromonosporaceae</taxon>
        <taxon>Actinoplanes</taxon>
    </lineage>
</organism>
<keyword evidence="2" id="KW-1185">Reference proteome</keyword>
<evidence type="ECO:0000313" key="2">
    <source>
        <dbReference type="Proteomes" id="UP000198688"/>
    </source>
</evidence>
<sequence length="45" mass="4656">MGMSLIGRRLTAGQWQAVLAEPATAWDVLLGPGPARPVPNSTATP</sequence>
<name>A0A1H1Z805_9ACTN</name>
<gene>
    <name evidence="1" type="ORF">SAMN04489716_3189</name>
</gene>
<reference evidence="1 2" key="1">
    <citation type="submission" date="2016-10" db="EMBL/GenBank/DDBJ databases">
        <authorList>
            <person name="de Groot N.N."/>
        </authorList>
    </citation>
    <scope>NUCLEOTIDE SEQUENCE [LARGE SCALE GENOMIC DNA]</scope>
    <source>
        <strain evidence="1 2">DSM 43941</strain>
    </source>
</reference>
<dbReference type="Proteomes" id="UP000198688">
    <property type="component" value="Chromosome I"/>
</dbReference>
<dbReference type="EMBL" id="LT629758">
    <property type="protein sequence ID" value="SDT29828.1"/>
    <property type="molecule type" value="Genomic_DNA"/>
</dbReference>
<dbReference type="RefSeq" id="WP_157751604.1">
    <property type="nucleotide sequence ID" value="NZ_BOMJ01000001.1"/>
</dbReference>
<dbReference type="AlphaFoldDB" id="A0A1H1Z805"/>
<evidence type="ECO:0000313" key="1">
    <source>
        <dbReference type="EMBL" id="SDT29828.1"/>
    </source>
</evidence>
<proteinExistence type="predicted"/>
<accession>A0A1H1Z805</accession>